<evidence type="ECO:0000313" key="2">
    <source>
        <dbReference type="Proteomes" id="UP000051335"/>
    </source>
</evidence>
<dbReference type="AlphaFoldDB" id="A0A0N8R320"/>
<comment type="caution">
    <text evidence="1">The sequence shown here is derived from an EMBL/GenBank/DDBJ whole genome shotgun (WGS) entry which is preliminary data.</text>
</comment>
<dbReference type="EMBL" id="LJQC01001039">
    <property type="protein sequence ID" value="KPW88366.1"/>
    <property type="molecule type" value="Genomic_DNA"/>
</dbReference>
<dbReference type="InterPro" id="IPR025737">
    <property type="entry name" value="FApF"/>
</dbReference>
<proteinExistence type="predicted"/>
<organism evidence="1 2">
    <name type="scientific">Pseudomonas syringae pv. coryli</name>
    <dbReference type="NCBI Taxonomy" id="317659"/>
    <lineage>
        <taxon>Bacteria</taxon>
        <taxon>Pseudomonadati</taxon>
        <taxon>Pseudomonadota</taxon>
        <taxon>Gammaproteobacteria</taxon>
        <taxon>Pseudomonadales</taxon>
        <taxon>Pseudomonadaceae</taxon>
        <taxon>Pseudomonas</taxon>
    </lineage>
</organism>
<dbReference type="PATRIC" id="fig|317659.3.peg.5979"/>
<dbReference type="Proteomes" id="UP000051335">
    <property type="component" value="Unassembled WGS sequence"/>
</dbReference>
<reference evidence="1 2" key="1">
    <citation type="submission" date="2015-09" db="EMBL/GenBank/DDBJ databases">
        <title>Genome announcement of multiple Pseudomonas syringae strains.</title>
        <authorList>
            <person name="Thakur S."/>
            <person name="Wang P.W."/>
            <person name="Gong Y."/>
            <person name="Weir B.S."/>
            <person name="Guttman D.S."/>
        </authorList>
    </citation>
    <scope>NUCLEOTIDE SEQUENCE [LARGE SCALE GENOMIC DNA]</scope>
    <source>
        <strain evidence="1 2">ICMP17001</strain>
    </source>
</reference>
<name>A0A0N8R320_9PSED</name>
<sequence>MNNNKSYEPARLIQHVNYPMVGSALMLVQPGAQATEGGGSSYPMGAENYMTGAMPPPGLYGQIFVESYRANELRDNRGGEAVDDFHLSADVIAPRLIWVTEQKVLDGALAFHVNVPLVDLRVDVNGQHQSKKGLGDVIFGPALGYHYSDKFHALYALDIFAPTGRYDRGDLANIGRNYWAFEPIAAFSYVDPAGLNADIKMMYDFNLRNSDTDYRSGQELHADYSLGWGVGHGWVLGVGGYIYRQTTDDRQDDDRVENNKGRAFAIGPAVKYSGSSEWSVTAKWQKESDVRNRPEGEAYWIKLTVPL</sequence>
<gene>
    <name evidence="1" type="ORF">ALO75_03806</name>
</gene>
<dbReference type="Pfam" id="PF13557">
    <property type="entry name" value="Phenol_MetA_deg"/>
    <property type="match status" value="1"/>
</dbReference>
<accession>A0A0N8R320</accession>
<protein>
    <submittedName>
        <fullName evidence="1">MetA-pathway phenol degradation-like protein</fullName>
    </submittedName>
</protein>
<keyword evidence="2" id="KW-1185">Reference proteome</keyword>
<evidence type="ECO:0000313" key="1">
    <source>
        <dbReference type="EMBL" id="KPW88366.1"/>
    </source>
</evidence>